<evidence type="ECO:0000256" key="1">
    <source>
        <dbReference type="SAM" id="MobiDB-lite"/>
    </source>
</evidence>
<accession>A0A7X0RHU7</accession>
<feature type="transmembrane region" description="Helical" evidence="2">
    <location>
        <begin position="363"/>
        <end position="381"/>
    </location>
</feature>
<organism evidence="4 5">
    <name type="scientific">Nocardioides luti</name>
    <dbReference type="NCBI Taxonomy" id="2761101"/>
    <lineage>
        <taxon>Bacteria</taxon>
        <taxon>Bacillati</taxon>
        <taxon>Actinomycetota</taxon>
        <taxon>Actinomycetes</taxon>
        <taxon>Propionibacteriales</taxon>
        <taxon>Nocardioidaceae</taxon>
        <taxon>Nocardioides</taxon>
    </lineage>
</organism>
<evidence type="ECO:0000256" key="3">
    <source>
        <dbReference type="SAM" id="SignalP"/>
    </source>
</evidence>
<evidence type="ECO:0000313" key="4">
    <source>
        <dbReference type="EMBL" id="MBB6628593.1"/>
    </source>
</evidence>
<evidence type="ECO:0008006" key="6">
    <source>
        <dbReference type="Google" id="ProtNLM"/>
    </source>
</evidence>
<dbReference type="AlphaFoldDB" id="A0A7X0RHU7"/>
<keyword evidence="2" id="KW-0812">Transmembrane</keyword>
<keyword evidence="2" id="KW-1133">Transmembrane helix</keyword>
<proteinExistence type="predicted"/>
<dbReference type="EMBL" id="JACKXE010000001">
    <property type="protein sequence ID" value="MBB6628593.1"/>
    <property type="molecule type" value="Genomic_DNA"/>
</dbReference>
<dbReference type="Proteomes" id="UP000523955">
    <property type="component" value="Unassembled WGS sequence"/>
</dbReference>
<feature type="chain" id="PRO_5031184845" description="IPT/TIG domain-containing protein" evidence="3">
    <location>
        <begin position="27"/>
        <end position="394"/>
    </location>
</feature>
<feature type="region of interest" description="Disordered" evidence="1">
    <location>
        <begin position="267"/>
        <end position="324"/>
    </location>
</feature>
<protein>
    <recommendedName>
        <fullName evidence="6">IPT/TIG domain-containing protein</fullName>
    </recommendedName>
</protein>
<name>A0A7X0RHU7_9ACTN</name>
<evidence type="ECO:0000313" key="5">
    <source>
        <dbReference type="Proteomes" id="UP000523955"/>
    </source>
</evidence>
<evidence type="ECO:0000256" key="2">
    <source>
        <dbReference type="SAM" id="Phobius"/>
    </source>
</evidence>
<keyword evidence="5" id="KW-1185">Reference proteome</keyword>
<dbReference type="RefSeq" id="WP_185253634.1">
    <property type="nucleotide sequence ID" value="NZ_JACKXE010000001.1"/>
</dbReference>
<reference evidence="4 5" key="1">
    <citation type="submission" date="2020-08" db="EMBL/GenBank/DDBJ databases">
        <authorList>
            <person name="Seo M.-J."/>
        </authorList>
    </citation>
    <scope>NUCLEOTIDE SEQUENCE [LARGE SCALE GENOMIC DNA]</scope>
    <source>
        <strain evidence="4 5">KIGAM211</strain>
    </source>
</reference>
<feature type="compositionally biased region" description="Low complexity" evidence="1">
    <location>
        <begin position="310"/>
        <end position="324"/>
    </location>
</feature>
<keyword evidence="3" id="KW-0732">Signal</keyword>
<sequence>MKIFAALAASVLALGVGTLTASPASAHTPDISASCDGVHVGATAYDPAMVNRWSVTINGNTQDGTFADSFDQTFNVPQGGFASTWSAFVEAEDGDFHFESSGTVGPCGGPPPKVDVCKDLPADQPVGTDCTQPPDVQRVESGAAEGCAVVLEGTSYGAGSLTYDKQYTDTFLFNLVTNTWDLITDTSPSVANIVFTPWSIAQQVKHGCTKQSTQPPALHSTKKKTRIDCGDNVRITTVTTTTTPYVYDDATNTWVLGEPVVHVSTTQEPVHAGDCAGGTQGPGTNNPGGNDSTDVAPAQAHTSTSGPQVLPASAPAPLLPSSTTTVPNAADAGLAGRANVLAAAVTAPFAAIMPTSSPMSRDAGLATLLLMAGLACTAAAFRTRLAPRTRTHKH</sequence>
<feature type="signal peptide" evidence="3">
    <location>
        <begin position="1"/>
        <end position="26"/>
    </location>
</feature>
<keyword evidence="2" id="KW-0472">Membrane</keyword>
<gene>
    <name evidence="4" type="ORF">H5V45_14805</name>
</gene>
<comment type="caution">
    <text evidence="4">The sequence shown here is derived from an EMBL/GenBank/DDBJ whole genome shotgun (WGS) entry which is preliminary data.</text>
</comment>